<evidence type="ECO:0000313" key="5">
    <source>
        <dbReference type="EMBL" id="GIJ52556.1"/>
    </source>
</evidence>
<dbReference type="CDD" id="cd07905">
    <property type="entry name" value="Adenylation_DNA_ligase_LigC"/>
    <property type="match status" value="1"/>
</dbReference>
<dbReference type="EMBL" id="BOPG01000002">
    <property type="protein sequence ID" value="GIJ52556.1"/>
    <property type="molecule type" value="Genomic_DNA"/>
</dbReference>
<comment type="similarity">
    <text evidence="1">Belongs to the ATP-dependent DNA ligase family.</text>
</comment>
<organism evidence="5 6">
    <name type="scientific">Virgisporangium aurantiacum</name>
    <dbReference type="NCBI Taxonomy" id="175570"/>
    <lineage>
        <taxon>Bacteria</taxon>
        <taxon>Bacillati</taxon>
        <taxon>Actinomycetota</taxon>
        <taxon>Actinomycetes</taxon>
        <taxon>Micromonosporales</taxon>
        <taxon>Micromonosporaceae</taxon>
        <taxon>Virgisporangium</taxon>
    </lineage>
</organism>
<feature type="domain" description="ATP-dependent DNA ligase family profile" evidence="4">
    <location>
        <begin position="102"/>
        <end position="226"/>
    </location>
</feature>
<dbReference type="PROSITE" id="PS50160">
    <property type="entry name" value="DNA_LIGASE_A3"/>
    <property type="match status" value="1"/>
</dbReference>
<dbReference type="GO" id="GO:0006281">
    <property type="term" value="P:DNA repair"/>
    <property type="evidence" value="ECO:0007669"/>
    <property type="project" value="InterPro"/>
</dbReference>
<evidence type="ECO:0000256" key="3">
    <source>
        <dbReference type="ARBA" id="ARBA00034003"/>
    </source>
</evidence>
<dbReference type="GO" id="GO:0005524">
    <property type="term" value="F:ATP binding"/>
    <property type="evidence" value="ECO:0007669"/>
    <property type="project" value="InterPro"/>
</dbReference>
<dbReference type="Pfam" id="PF01068">
    <property type="entry name" value="DNA_ligase_A_M"/>
    <property type="match status" value="1"/>
</dbReference>
<dbReference type="GO" id="GO:0006310">
    <property type="term" value="P:DNA recombination"/>
    <property type="evidence" value="ECO:0007669"/>
    <property type="project" value="InterPro"/>
</dbReference>
<keyword evidence="2 5" id="KW-0436">Ligase</keyword>
<dbReference type="Gene3D" id="2.40.50.140">
    <property type="entry name" value="Nucleic acid-binding proteins"/>
    <property type="match status" value="1"/>
</dbReference>
<dbReference type="PANTHER" id="PTHR45674:SF4">
    <property type="entry name" value="DNA LIGASE 1"/>
    <property type="match status" value="1"/>
</dbReference>
<dbReference type="InterPro" id="IPR016059">
    <property type="entry name" value="DNA_ligase_ATP-dep_CS"/>
</dbReference>
<dbReference type="Gene3D" id="3.30.470.30">
    <property type="entry name" value="DNA ligase/mRNA capping enzyme"/>
    <property type="match status" value="1"/>
</dbReference>
<gene>
    <name evidence="5" type="primary">ligC_1</name>
    <name evidence="5" type="ORF">Vau01_000720</name>
</gene>
<protein>
    <submittedName>
        <fullName evidence="5">ATP-dependent DNA ligase</fullName>
    </submittedName>
</protein>
<dbReference type="GO" id="GO:0003910">
    <property type="term" value="F:DNA ligase (ATP) activity"/>
    <property type="evidence" value="ECO:0007669"/>
    <property type="project" value="UniProtKB-EC"/>
</dbReference>
<dbReference type="InterPro" id="IPR012340">
    <property type="entry name" value="NA-bd_OB-fold"/>
</dbReference>
<sequence>MLTPPVTPMLAASVDRLPVGANAYEPKWDGWRVLVFRDADGVYLQSRTGKPLAGYFPEVTRLARTLPPGVVLDGELIIWDAARQRTSFALLQRRVATGSPVREAYRNPAHLVTFDLLEKDGAQLLDRPLPERRAALLATLADAPPQLTVCPQTTDPAEAREWLDAWTAQGVEGLVIKPLRGRYQPGKRGWRKLRRRHTTEAIIAGVIGTLHEPEVLLLARYDVDGRLRYAGRTSPLPPAARRELAPLLTQSGNRRDGRVNHPWPKPLPAGWTGSFDRAGPLEYRQVAPVIVAEVRVDSAYEHTRWRHAVRYERRRADLSVFDVPLIM</sequence>
<evidence type="ECO:0000256" key="1">
    <source>
        <dbReference type="ARBA" id="ARBA00007572"/>
    </source>
</evidence>
<comment type="catalytic activity">
    <reaction evidence="3">
        <text>ATP + (deoxyribonucleotide)n-3'-hydroxyl + 5'-phospho-(deoxyribonucleotide)m = (deoxyribonucleotide)n+m + AMP + diphosphate.</text>
        <dbReference type="EC" id="6.5.1.1"/>
    </reaction>
</comment>
<dbReference type="RefSeq" id="WP_239151184.1">
    <property type="nucleotide sequence ID" value="NZ_BOPG01000002.1"/>
</dbReference>
<dbReference type="InterPro" id="IPR044119">
    <property type="entry name" value="Adenylation_LigC-like"/>
</dbReference>
<reference evidence="5" key="1">
    <citation type="submission" date="2021-01" db="EMBL/GenBank/DDBJ databases">
        <title>Whole genome shotgun sequence of Virgisporangium aurantiacum NBRC 16421.</title>
        <authorList>
            <person name="Komaki H."/>
            <person name="Tamura T."/>
        </authorList>
    </citation>
    <scope>NUCLEOTIDE SEQUENCE</scope>
    <source>
        <strain evidence="5">NBRC 16421</strain>
    </source>
</reference>
<dbReference type="Proteomes" id="UP000612585">
    <property type="component" value="Unassembled WGS sequence"/>
</dbReference>
<comment type="caution">
    <text evidence="5">The sequence shown here is derived from an EMBL/GenBank/DDBJ whole genome shotgun (WGS) entry which is preliminary data.</text>
</comment>
<proteinExistence type="inferred from homology"/>
<dbReference type="InterPro" id="IPR050191">
    <property type="entry name" value="ATP-dep_DNA_ligase"/>
</dbReference>
<dbReference type="SUPFAM" id="SSF56091">
    <property type="entry name" value="DNA ligase/mRNA capping enzyme, catalytic domain"/>
    <property type="match status" value="1"/>
</dbReference>
<accession>A0A8J4DWI9</accession>
<dbReference type="InterPro" id="IPR012310">
    <property type="entry name" value="DNA_ligase_ATP-dep_cent"/>
</dbReference>
<evidence type="ECO:0000256" key="2">
    <source>
        <dbReference type="ARBA" id="ARBA00022598"/>
    </source>
</evidence>
<evidence type="ECO:0000259" key="4">
    <source>
        <dbReference type="PROSITE" id="PS50160"/>
    </source>
</evidence>
<keyword evidence="6" id="KW-1185">Reference proteome</keyword>
<dbReference type="AlphaFoldDB" id="A0A8J4DWI9"/>
<dbReference type="PANTHER" id="PTHR45674">
    <property type="entry name" value="DNA LIGASE 1/3 FAMILY MEMBER"/>
    <property type="match status" value="1"/>
</dbReference>
<name>A0A8J4DWI9_9ACTN</name>
<dbReference type="PROSITE" id="PS00697">
    <property type="entry name" value="DNA_LIGASE_A1"/>
    <property type="match status" value="1"/>
</dbReference>
<evidence type="ECO:0000313" key="6">
    <source>
        <dbReference type="Proteomes" id="UP000612585"/>
    </source>
</evidence>